<dbReference type="GO" id="GO:0046578">
    <property type="term" value="P:regulation of Ras protein signal transduction"/>
    <property type="evidence" value="ECO:0007669"/>
    <property type="project" value="TreeGrafter"/>
</dbReference>
<dbReference type="SUPFAM" id="SSF49562">
    <property type="entry name" value="C2 domain (Calcium/lipid-binding domain, CaLB)"/>
    <property type="match status" value="1"/>
</dbReference>
<feature type="region of interest" description="Disordered" evidence="2">
    <location>
        <begin position="515"/>
        <end position="556"/>
    </location>
</feature>
<feature type="compositionally biased region" description="Gly residues" evidence="2">
    <location>
        <begin position="93"/>
        <end position="103"/>
    </location>
</feature>
<dbReference type="InterPro" id="IPR000008">
    <property type="entry name" value="C2_dom"/>
</dbReference>
<dbReference type="InterPro" id="IPR052118">
    <property type="entry name" value="Rho-GAP_regulator"/>
</dbReference>
<protein>
    <submittedName>
        <fullName evidence="5">Uncharacterized protein</fullName>
    </submittedName>
</protein>
<keyword evidence="6" id="KW-1185">Reference proteome</keyword>
<dbReference type="PROSITE" id="PS50004">
    <property type="entry name" value="C2"/>
    <property type="match status" value="1"/>
</dbReference>
<feature type="region of interest" description="Disordered" evidence="2">
    <location>
        <begin position="1"/>
        <end position="42"/>
    </location>
</feature>
<dbReference type="GO" id="GO:0097060">
    <property type="term" value="C:synaptic membrane"/>
    <property type="evidence" value="ECO:0007669"/>
    <property type="project" value="TreeGrafter"/>
</dbReference>
<accession>A0AAN9B864</accession>
<evidence type="ECO:0000256" key="1">
    <source>
        <dbReference type="ARBA" id="ARBA00022468"/>
    </source>
</evidence>
<dbReference type="GO" id="GO:0005096">
    <property type="term" value="F:GTPase activator activity"/>
    <property type="evidence" value="ECO:0007669"/>
    <property type="project" value="UniProtKB-KW"/>
</dbReference>
<feature type="domain" description="C2" evidence="3">
    <location>
        <begin position="161"/>
        <end position="276"/>
    </location>
</feature>
<proteinExistence type="predicted"/>
<dbReference type="Gene3D" id="1.10.555.10">
    <property type="entry name" value="Rho GTPase activation protein"/>
    <property type="match status" value="1"/>
</dbReference>
<dbReference type="SMART" id="SM00239">
    <property type="entry name" value="C2"/>
    <property type="match status" value="1"/>
</dbReference>
<dbReference type="CDD" id="cd00030">
    <property type="entry name" value="C2"/>
    <property type="match status" value="1"/>
</dbReference>
<dbReference type="SUPFAM" id="SSF48350">
    <property type="entry name" value="GTPase activation domain, GAP"/>
    <property type="match status" value="1"/>
</dbReference>
<dbReference type="PANTHER" id="PTHR46150:SF3">
    <property type="entry name" value="RHO GTPASE-ACTIVATING PROTEIN 100F"/>
    <property type="match status" value="1"/>
</dbReference>
<name>A0AAN9B864_9CAEN</name>
<dbReference type="GO" id="GO:0030030">
    <property type="term" value="P:cell projection organization"/>
    <property type="evidence" value="ECO:0007669"/>
    <property type="project" value="TreeGrafter"/>
</dbReference>
<dbReference type="PROSITE" id="PS50238">
    <property type="entry name" value="RHOGAP"/>
    <property type="match status" value="1"/>
</dbReference>
<sequence>MSRQAEQAMLEQYAHRPMAGRASPGPSRRGVSMGTQTPTGVQTAPRLMRKGSTDASYMYRQLTLEETLEAQKEQQRAMAGSATVGPAGAMGGSAGMAMGGSGQRQGLVSGGLPLSTSQGAVPSAERGKQLAESASRSAVRLRDLHFSRKPLHIPYSEFEPYKADIHKRVEMSRACGLDGMLNIHIMSGQGLKSSKTSLRDLYCVVAVDSLNKARTMIRTGAINFDWDEAFDVDLEDSKEVSFLIYHWDPSYKHRLCFHGSVLLPGYVTSGQRRYVAIKMEPKGILFVTLLYKEPALSLQRLPSLRKNALFGVDLETVIARENCGLSMPLLVKKCVEEVEARGLDTVGIYRLCGSARRKIMLREAFEKSAQAVDLSPENVSDIHVVTGVLKDYLRELPEPLFTNALYQMLLDALSVRLPSDPEGSAKLMLSILECLPTANQDTMALILNHLRRVASHADKNKMTIDNLAICFGPVLLCPAPTTTSDPALDFKKHIEVLRYLLEIWEHDSSASSSKSATAEAMAALDTGAGTMSPGSESQPPAQDSRAKQQTGHTPHC</sequence>
<comment type="caution">
    <text evidence="5">The sequence shown here is derived from an EMBL/GenBank/DDBJ whole genome shotgun (WGS) entry which is preliminary data.</text>
</comment>
<dbReference type="FunFam" id="1.10.555.10:FF:000031">
    <property type="entry name" value="rho GTPase-activating protein 100F isoform X6"/>
    <property type="match status" value="1"/>
</dbReference>
<dbReference type="SMART" id="SM00324">
    <property type="entry name" value="RhoGAP"/>
    <property type="match status" value="1"/>
</dbReference>
<evidence type="ECO:0000259" key="4">
    <source>
        <dbReference type="PROSITE" id="PS50238"/>
    </source>
</evidence>
<keyword evidence="1" id="KW-0343">GTPase activation</keyword>
<dbReference type="InterPro" id="IPR035892">
    <property type="entry name" value="C2_domain_sf"/>
</dbReference>
<dbReference type="GO" id="GO:0007165">
    <property type="term" value="P:signal transduction"/>
    <property type="evidence" value="ECO:0007669"/>
    <property type="project" value="InterPro"/>
</dbReference>
<dbReference type="InterPro" id="IPR008936">
    <property type="entry name" value="Rho_GTPase_activation_prot"/>
</dbReference>
<feature type="compositionally biased region" description="Polar residues" evidence="2">
    <location>
        <begin position="532"/>
        <end position="556"/>
    </location>
</feature>
<dbReference type="InterPro" id="IPR057459">
    <property type="entry name" value="SYDE1/2_C2"/>
</dbReference>
<reference evidence="5 6" key="1">
    <citation type="submission" date="2024-02" db="EMBL/GenBank/DDBJ databases">
        <title>Chromosome-scale genome assembly of the rough periwinkle Littorina saxatilis.</title>
        <authorList>
            <person name="De Jode A."/>
            <person name="Faria R."/>
            <person name="Formenti G."/>
            <person name="Sims Y."/>
            <person name="Smith T.P."/>
            <person name="Tracey A."/>
            <person name="Wood J.M.D."/>
            <person name="Zagrodzka Z.B."/>
            <person name="Johannesson K."/>
            <person name="Butlin R.K."/>
            <person name="Leder E.H."/>
        </authorList>
    </citation>
    <scope>NUCLEOTIDE SEQUENCE [LARGE SCALE GENOMIC DNA]</scope>
    <source>
        <strain evidence="5">Snail1</strain>
        <tissue evidence="5">Muscle</tissue>
    </source>
</reference>
<organism evidence="5 6">
    <name type="scientific">Littorina saxatilis</name>
    <dbReference type="NCBI Taxonomy" id="31220"/>
    <lineage>
        <taxon>Eukaryota</taxon>
        <taxon>Metazoa</taxon>
        <taxon>Spiralia</taxon>
        <taxon>Lophotrochozoa</taxon>
        <taxon>Mollusca</taxon>
        <taxon>Gastropoda</taxon>
        <taxon>Caenogastropoda</taxon>
        <taxon>Littorinimorpha</taxon>
        <taxon>Littorinoidea</taxon>
        <taxon>Littorinidae</taxon>
        <taxon>Littorina</taxon>
    </lineage>
</organism>
<dbReference type="AlphaFoldDB" id="A0AAN9B864"/>
<dbReference type="InterPro" id="IPR000198">
    <property type="entry name" value="RhoGAP_dom"/>
</dbReference>
<feature type="compositionally biased region" description="Polar residues" evidence="2">
    <location>
        <begin position="33"/>
        <end position="42"/>
    </location>
</feature>
<feature type="region of interest" description="Disordered" evidence="2">
    <location>
        <begin position="93"/>
        <end position="127"/>
    </location>
</feature>
<feature type="domain" description="Rho-GAP" evidence="4">
    <location>
        <begin position="312"/>
        <end position="508"/>
    </location>
</feature>
<dbReference type="Pfam" id="PF25336">
    <property type="entry name" value="C2_SYDE"/>
    <property type="match status" value="1"/>
</dbReference>
<dbReference type="Proteomes" id="UP001374579">
    <property type="component" value="Unassembled WGS sequence"/>
</dbReference>
<dbReference type="Gene3D" id="2.60.40.150">
    <property type="entry name" value="C2 domain"/>
    <property type="match status" value="1"/>
</dbReference>
<dbReference type="EMBL" id="JBAMIC010000011">
    <property type="protein sequence ID" value="KAK7101033.1"/>
    <property type="molecule type" value="Genomic_DNA"/>
</dbReference>
<gene>
    <name evidence="5" type="ORF">V1264_023881</name>
</gene>
<dbReference type="GO" id="GO:0016477">
    <property type="term" value="P:cell migration"/>
    <property type="evidence" value="ECO:0007669"/>
    <property type="project" value="TreeGrafter"/>
</dbReference>
<evidence type="ECO:0000313" key="6">
    <source>
        <dbReference type="Proteomes" id="UP001374579"/>
    </source>
</evidence>
<evidence type="ECO:0000313" key="5">
    <source>
        <dbReference type="EMBL" id="KAK7101033.1"/>
    </source>
</evidence>
<dbReference type="PANTHER" id="PTHR46150">
    <property type="entry name" value="RHO GTPASE-ACTIVATING PROTEIN 100F"/>
    <property type="match status" value="1"/>
</dbReference>
<evidence type="ECO:0000259" key="3">
    <source>
        <dbReference type="PROSITE" id="PS50004"/>
    </source>
</evidence>
<evidence type="ECO:0000256" key="2">
    <source>
        <dbReference type="SAM" id="MobiDB-lite"/>
    </source>
</evidence>
<dbReference type="Pfam" id="PF00620">
    <property type="entry name" value="RhoGAP"/>
    <property type="match status" value="1"/>
</dbReference>